<dbReference type="PANTHER" id="PTHR33452">
    <property type="entry name" value="OXIDOREDUCTASE CATD-RELATED"/>
    <property type="match status" value="1"/>
</dbReference>
<keyword evidence="5 6" id="KW-0472">Membrane</keyword>
<protein>
    <recommendedName>
        <fullName evidence="8">DoxX</fullName>
    </recommendedName>
</protein>
<reference evidence="7" key="1">
    <citation type="submission" date="2016-10" db="EMBL/GenBank/DDBJ databases">
        <title>Sequence of Gallionella enrichment culture.</title>
        <authorList>
            <person name="Poehlein A."/>
            <person name="Muehling M."/>
            <person name="Daniel R."/>
        </authorList>
    </citation>
    <scope>NUCLEOTIDE SEQUENCE</scope>
</reference>
<evidence type="ECO:0000256" key="5">
    <source>
        <dbReference type="ARBA" id="ARBA00023136"/>
    </source>
</evidence>
<dbReference type="Pfam" id="PF07681">
    <property type="entry name" value="DoxX"/>
    <property type="match status" value="1"/>
</dbReference>
<sequence length="174" mass="19882">MLQSINLQKTRLVKLYVGVTQLLDGFSTWLPQLFLRSLLAWEFLESGLEKYHGQNWFSDITFPFPLNLLPADYSWGLATFFELVGAVALLIGLGTRFFTMSLMILTVVAILTVHWPEHFGSLFEFLKGYRIVDEEGDGFGNYKLPLMYLVMFLPLLFGGAGKLSVDYWLKARVL</sequence>
<feature type="transmembrane region" description="Helical" evidence="6">
    <location>
        <begin position="12"/>
        <end position="30"/>
    </location>
</feature>
<gene>
    <name evidence="7" type="ORF">GALL_112350</name>
</gene>
<organism evidence="7">
    <name type="scientific">mine drainage metagenome</name>
    <dbReference type="NCBI Taxonomy" id="410659"/>
    <lineage>
        <taxon>unclassified sequences</taxon>
        <taxon>metagenomes</taxon>
        <taxon>ecological metagenomes</taxon>
    </lineage>
</organism>
<evidence type="ECO:0000256" key="4">
    <source>
        <dbReference type="ARBA" id="ARBA00022989"/>
    </source>
</evidence>
<dbReference type="InterPro" id="IPR032808">
    <property type="entry name" value="DoxX"/>
</dbReference>
<comment type="caution">
    <text evidence="7">The sequence shown here is derived from an EMBL/GenBank/DDBJ whole genome shotgun (WGS) entry which is preliminary data.</text>
</comment>
<accession>A0A1J5SYE7</accession>
<feature type="transmembrane region" description="Helical" evidence="6">
    <location>
        <begin position="98"/>
        <end position="116"/>
    </location>
</feature>
<keyword evidence="2" id="KW-1003">Cell membrane</keyword>
<dbReference type="AlphaFoldDB" id="A0A1J5SYE7"/>
<dbReference type="InterPro" id="IPR051907">
    <property type="entry name" value="DoxX-like_oxidoreductase"/>
</dbReference>
<keyword evidence="4 6" id="KW-1133">Transmembrane helix</keyword>
<evidence type="ECO:0000313" key="7">
    <source>
        <dbReference type="EMBL" id="OIR06628.1"/>
    </source>
</evidence>
<dbReference type="GO" id="GO:0005886">
    <property type="term" value="C:plasma membrane"/>
    <property type="evidence" value="ECO:0007669"/>
    <property type="project" value="UniProtKB-SubCell"/>
</dbReference>
<evidence type="ECO:0000256" key="2">
    <source>
        <dbReference type="ARBA" id="ARBA00022475"/>
    </source>
</evidence>
<evidence type="ECO:0008006" key="8">
    <source>
        <dbReference type="Google" id="ProtNLM"/>
    </source>
</evidence>
<evidence type="ECO:0000256" key="3">
    <source>
        <dbReference type="ARBA" id="ARBA00022692"/>
    </source>
</evidence>
<evidence type="ECO:0000256" key="1">
    <source>
        <dbReference type="ARBA" id="ARBA00004651"/>
    </source>
</evidence>
<feature type="transmembrane region" description="Helical" evidence="6">
    <location>
        <begin position="73"/>
        <end position="91"/>
    </location>
</feature>
<dbReference type="PANTHER" id="PTHR33452:SF7">
    <property type="entry name" value="DOXX FAMILY PROTEIN"/>
    <property type="match status" value="1"/>
</dbReference>
<name>A0A1J5SYE7_9ZZZZ</name>
<keyword evidence="3 6" id="KW-0812">Transmembrane</keyword>
<evidence type="ECO:0000256" key="6">
    <source>
        <dbReference type="SAM" id="Phobius"/>
    </source>
</evidence>
<feature type="transmembrane region" description="Helical" evidence="6">
    <location>
        <begin position="146"/>
        <end position="169"/>
    </location>
</feature>
<proteinExistence type="predicted"/>
<comment type="subcellular location">
    <subcellularLocation>
        <location evidence="1">Cell membrane</location>
        <topology evidence="1">Multi-pass membrane protein</topology>
    </subcellularLocation>
</comment>
<dbReference type="EMBL" id="MLJW01000042">
    <property type="protein sequence ID" value="OIR06628.1"/>
    <property type="molecule type" value="Genomic_DNA"/>
</dbReference>